<comment type="caution">
    <text evidence="2">The sequence shown here is derived from an EMBL/GenBank/DDBJ whole genome shotgun (WGS) entry which is preliminary data.</text>
</comment>
<name>A0ABW9VFA4_9BURK</name>
<evidence type="ECO:0000259" key="1">
    <source>
        <dbReference type="Pfam" id="PF11678"/>
    </source>
</evidence>
<organism evidence="2 3">
    <name type="scientific">Duganella qianjiadongensis</name>
    <dbReference type="NCBI Taxonomy" id="2692176"/>
    <lineage>
        <taxon>Bacteria</taxon>
        <taxon>Pseudomonadati</taxon>
        <taxon>Pseudomonadota</taxon>
        <taxon>Betaproteobacteria</taxon>
        <taxon>Burkholderiales</taxon>
        <taxon>Oxalobacteraceae</taxon>
        <taxon>Telluria group</taxon>
        <taxon>Duganella</taxon>
    </lineage>
</organism>
<dbReference type="Proteomes" id="UP000478090">
    <property type="component" value="Unassembled WGS sequence"/>
</dbReference>
<keyword evidence="3" id="KW-1185">Reference proteome</keyword>
<proteinExistence type="predicted"/>
<reference evidence="2 3" key="1">
    <citation type="submission" date="2019-12" db="EMBL/GenBank/DDBJ databases">
        <title>Novel species isolated from a subtropical stream in China.</title>
        <authorList>
            <person name="Lu H."/>
        </authorList>
    </citation>
    <scope>NUCLEOTIDE SEQUENCE [LARGE SCALE GENOMIC DNA]</scope>
    <source>
        <strain evidence="2 3">CY13W</strain>
    </source>
</reference>
<dbReference type="Pfam" id="PF11678">
    <property type="entry name" value="Tle3_C"/>
    <property type="match status" value="1"/>
</dbReference>
<accession>A0ABW9VFA4</accession>
<dbReference type="RefSeq" id="WP_161037656.1">
    <property type="nucleotide sequence ID" value="NZ_WWCM01000001.1"/>
</dbReference>
<dbReference type="InterPro" id="IPR021692">
    <property type="entry name" value="Tle3_C"/>
</dbReference>
<evidence type="ECO:0000313" key="3">
    <source>
        <dbReference type="Proteomes" id="UP000478090"/>
    </source>
</evidence>
<evidence type="ECO:0000313" key="2">
    <source>
        <dbReference type="EMBL" id="MYM38284.1"/>
    </source>
</evidence>
<feature type="domain" description="Antibacterial effector protein Tle3 C-terminal" evidence="1">
    <location>
        <begin position="71"/>
        <end position="152"/>
    </location>
</feature>
<gene>
    <name evidence="2" type="ORF">GTP27_02970</name>
</gene>
<dbReference type="EMBL" id="WWCM01000001">
    <property type="protein sequence ID" value="MYM38284.1"/>
    <property type="molecule type" value="Genomic_DNA"/>
</dbReference>
<sequence length="184" mass="20031">MGNNLFGVQSVPAPQERVWINAPAVPVPAVTGEDFDEGYVAFDGQESSNAEQQQDFAIFSRHYVPEHTSNRGPDGSRLTHEEAPEQVAARLASFGKRQVAKTNHGQILRYGAAVGEDRLVEKVISYDLTVGQGYAFGDADYWQYLLDLADWKRSDPYYLTGVLPAAGAPPAGLDTSTLAGRSTR</sequence>
<protein>
    <submittedName>
        <fullName evidence="2">DUF3274 domain-containing protein</fullName>
    </submittedName>
</protein>